<feature type="region of interest" description="Disordered" evidence="1">
    <location>
        <begin position="90"/>
        <end position="131"/>
    </location>
</feature>
<evidence type="ECO:0000256" key="1">
    <source>
        <dbReference type="SAM" id="MobiDB-lite"/>
    </source>
</evidence>
<evidence type="ECO:0000256" key="2">
    <source>
        <dbReference type="SAM" id="Phobius"/>
    </source>
</evidence>
<keyword evidence="4" id="KW-1185">Reference proteome</keyword>
<name>A0AAN7BX20_9PEZI</name>
<reference evidence="3" key="2">
    <citation type="submission" date="2023-05" db="EMBL/GenBank/DDBJ databases">
        <authorList>
            <consortium name="Lawrence Berkeley National Laboratory"/>
            <person name="Steindorff A."/>
            <person name="Hensen N."/>
            <person name="Bonometti L."/>
            <person name="Westerberg I."/>
            <person name="Brannstrom I.O."/>
            <person name="Guillou S."/>
            <person name="Cros-Aarteil S."/>
            <person name="Calhoun S."/>
            <person name="Haridas S."/>
            <person name="Kuo A."/>
            <person name="Mondo S."/>
            <person name="Pangilinan J."/>
            <person name="Riley R."/>
            <person name="Labutti K."/>
            <person name="Andreopoulos B."/>
            <person name="Lipzen A."/>
            <person name="Chen C."/>
            <person name="Yanf M."/>
            <person name="Daum C."/>
            <person name="Ng V."/>
            <person name="Clum A."/>
            <person name="Ohm R."/>
            <person name="Martin F."/>
            <person name="Silar P."/>
            <person name="Natvig D."/>
            <person name="Lalanne C."/>
            <person name="Gautier V."/>
            <person name="Ament-Velasquez S.L."/>
            <person name="Kruys A."/>
            <person name="Hutchinson M.I."/>
            <person name="Powell A.J."/>
            <person name="Barry K."/>
            <person name="Miller A.N."/>
            <person name="Grigoriev I.V."/>
            <person name="Debuchy R."/>
            <person name="Gladieux P."/>
            <person name="Thoren M.H."/>
            <person name="Johannesson H."/>
        </authorList>
    </citation>
    <scope>NUCLEOTIDE SEQUENCE</scope>
    <source>
        <strain evidence="3">CBS 990.96</strain>
    </source>
</reference>
<keyword evidence="2" id="KW-1133">Transmembrane helix</keyword>
<sequence>MFQHAPTPSLMLTTVSLVLLAGWSLVNFVKRRPQPENGMFPRDTLRVSVTNVTNYRVDTPSKTQQIQEPTILSWRRNSNTSLVFPPRTRASLSSSVLGRKGSNSSCLSWEDSGSSGESQQSQQSVGSVDGRRERLLFGVGEQFLVEGEEE</sequence>
<feature type="compositionally biased region" description="Low complexity" evidence="1">
    <location>
        <begin position="110"/>
        <end position="128"/>
    </location>
</feature>
<gene>
    <name evidence="3" type="ORF">QBC38DRAFT_440490</name>
</gene>
<organism evidence="3 4">
    <name type="scientific">Podospora fimiseda</name>
    <dbReference type="NCBI Taxonomy" id="252190"/>
    <lineage>
        <taxon>Eukaryota</taxon>
        <taxon>Fungi</taxon>
        <taxon>Dikarya</taxon>
        <taxon>Ascomycota</taxon>
        <taxon>Pezizomycotina</taxon>
        <taxon>Sordariomycetes</taxon>
        <taxon>Sordariomycetidae</taxon>
        <taxon>Sordariales</taxon>
        <taxon>Podosporaceae</taxon>
        <taxon>Podospora</taxon>
    </lineage>
</organism>
<dbReference type="EMBL" id="MU865295">
    <property type="protein sequence ID" value="KAK4231042.1"/>
    <property type="molecule type" value="Genomic_DNA"/>
</dbReference>
<dbReference type="AlphaFoldDB" id="A0AAN7BX20"/>
<protein>
    <submittedName>
        <fullName evidence="3">Uncharacterized protein</fullName>
    </submittedName>
</protein>
<keyword evidence="2" id="KW-0812">Transmembrane</keyword>
<dbReference type="Proteomes" id="UP001301958">
    <property type="component" value="Unassembled WGS sequence"/>
</dbReference>
<reference evidence="3" key="1">
    <citation type="journal article" date="2023" name="Mol. Phylogenet. Evol.">
        <title>Genome-scale phylogeny and comparative genomics of the fungal order Sordariales.</title>
        <authorList>
            <person name="Hensen N."/>
            <person name="Bonometti L."/>
            <person name="Westerberg I."/>
            <person name="Brannstrom I.O."/>
            <person name="Guillou S."/>
            <person name="Cros-Aarteil S."/>
            <person name="Calhoun S."/>
            <person name="Haridas S."/>
            <person name="Kuo A."/>
            <person name="Mondo S."/>
            <person name="Pangilinan J."/>
            <person name="Riley R."/>
            <person name="LaButti K."/>
            <person name="Andreopoulos B."/>
            <person name="Lipzen A."/>
            <person name="Chen C."/>
            <person name="Yan M."/>
            <person name="Daum C."/>
            <person name="Ng V."/>
            <person name="Clum A."/>
            <person name="Steindorff A."/>
            <person name="Ohm R.A."/>
            <person name="Martin F."/>
            <person name="Silar P."/>
            <person name="Natvig D.O."/>
            <person name="Lalanne C."/>
            <person name="Gautier V."/>
            <person name="Ament-Velasquez S.L."/>
            <person name="Kruys A."/>
            <person name="Hutchinson M.I."/>
            <person name="Powell A.J."/>
            <person name="Barry K."/>
            <person name="Miller A.N."/>
            <person name="Grigoriev I.V."/>
            <person name="Debuchy R."/>
            <person name="Gladieux P."/>
            <person name="Hiltunen Thoren M."/>
            <person name="Johannesson H."/>
        </authorList>
    </citation>
    <scope>NUCLEOTIDE SEQUENCE</scope>
    <source>
        <strain evidence="3">CBS 990.96</strain>
    </source>
</reference>
<accession>A0AAN7BX20</accession>
<feature type="transmembrane region" description="Helical" evidence="2">
    <location>
        <begin position="12"/>
        <end position="29"/>
    </location>
</feature>
<evidence type="ECO:0000313" key="3">
    <source>
        <dbReference type="EMBL" id="KAK4231042.1"/>
    </source>
</evidence>
<keyword evidence="2" id="KW-0472">Membrane</keyword>
<evidence type="ECO:0000313" key="4">
    <source>
        <dbReference type="Proteomes" id="UP001301958"/>
    </source>
</evidence>
<feature type="compositionally biased region" description="Polar residues" evidence="1">
    <location>
        <begin position="90"/>
        <end position="107"/>
    </location>
</feature>
<comment type="caution">
    <text evidence="3">The sequence shown here is derived from an EMBL/GenBank/DDBJ whole genome shotgun (WGS) entry which is preliminary data.</text>
</comment>
<proteinExistence type="predicted"/>